<dbReference type="Pfam" id="PF14559">
    <property type="entry name" value="TPR_19"/>
    <property type="match status" value="2"/>
</dbReference>
<dbReference type="AlphaFoldDB" id="E8V5T4"/>
<dbReference type="RefSeq" id="WP_013568426.1">
    <property type="nucleotide sequence ID" value="NC_014963.1"/>
</dbReference>
<dbReference type="SMART" id="SM00028">
    <property type="entry name" value="TPR"/>
    <property type="match status" value="6"/>
</dbReference>
<keyword evidence="1" id="KW-0732">Signal</keyword>
<dbReference type="eggNOG" id="COG0457">
    <property type="taxonomic scope" value="Bacteria"/>
</dbReference>
<evidence type="ECO:0000256" key="1">
    <source>
        <dbReference type="SAM" id="SignalP"/>
    </source>
</evidence>
<gene>
    <name evidence="2" type="ordered locus">AciPR4_1887</name>
</gene>
<dbReference type="HOGENOM" id="CLU_643702_0_0_0"/>
<reference evidence="2 3" key="1">
    <citation type="journal article" date="2012" name="Stand. Genomic Sci.">
        <title>Complete genome sequence of Terriglobus saanensis type strain SP1PR4(T), an Acidobacteria from tundra soil.</title>
        <authorList>
            <person name="Rawat S.R."/>
            <person name="Mannisto M.K."/>
            <person name="Starovoytov V."/>
            <person name="Goodwin L."/>
            <person name="Nolan M."/>
            <person name="Hauser L."/>
            <person name="Land M."/>
            <person name="Davenport K.W."/>
            <person name="Woyke T."/>
            <person name="Haggblom M.M."/>
        </authorList>
    </citation>
    <scope>NUCLEOTIDE SEQUENCE</scope>
    <source>
        <strain evidence="3">ATCC BAA-1853 / DSM 23119 / SP1PR4</strain>
    </source>
</reference>
<dbReference type="InterPro" id="IPR019734">
    <property type="entry name" value="TPR_rpt"/>
</dbReference>
<dbReference type="Proteomes" id="UP000006844">
    <property type="component" value="Chromosome"/>
</dbReference>
<dbReference type="STRING" id="401053.AciPR4_1887"/>
<feature type="chain" id="PRO_5003233088" evidence="1">
    <location>
        <begin position="17"/>
        <end position="435"/>
    </location>
</feature>
<dbReference type="PANTHER" id="PTHR12558">
    <property type="entry name" value="CELL DIVISION CYCLE 16,23,27"/>
    <property type="match status" value="1"/>
</dbReference>
<dbReference type="EMBL" id="CP002467">
    <property type="protein sequence ID" value="ADV82693.1"/>
    <property type="molecule type" value="Genomic_DNA"/>
</dbReference>
<protein>
    <submittedName>
        <fullName evidence="2">TPR domain protein</fullName>
    </submittedName>
</protein>
<evidence type="ECO:0000313" key="2">
    <source>
        <dbReference type="EMBL" id="ADV82693.1"/>
    </source>
</evidence>
<accession>E8V5T4</accession>
<feature type="signal peptide" evidence="1">
    <location>
        <begin position="1"/>
        <end position="16"/>
    </location>
</feature>
<dbReference type="PANTHER" id="PTHR12558:SF13">
    <property type="entry name" value="CELL DIVISION CYCLE PROTEIN 27 HOMOLOG"/>
    <property type="match status" value="1"/>
</dbReference>
<sequence>MKIFATLLLVASTSFAQMQLPAGTRSALDVEEQQKQIQNAEELLQKNEAAKARDLLQAVLKGDPKNARASYDLGFADESLKEEAAAETAYRSAIAADKSQFEARLALGLLLARQGKMAEAREQLLAATERTPVSDPSNKGMAFRALARLDAGTNNNAARDELLQALKLSPETPDDRELAAQIASSSGDSADAETVYRRVLTESPGQIEASIGLARLQARAARFTDAEATLNKALETHPGDVTLSTQLASIYGAEKKPEAALALLETAHTAHPEDPNVSRMLARLYVQTGAPDKSISIYETLLKAAPSDVELLDDYGDGLMRNKQFAQAEDVLKKAVARPEAFSSKESLAGAAAHLAFAASANQDAATTLQALSIRNSIAPPSASSLFLAATAHDRLHHTKLSVDLYRQFLQAANGSYPNEEWEAKHRILALEHAK</sequence>
<evidence type="ECO:0000313" key="3">
    <source>
        <dbReference type="Proteomes" id="UP000006844"/>
    </source>
</evidence>
<dbReference type="SUPFAM" id="SSF48452">
    <property type="entry name" value="TPR-like"/>
    <property type="match status" value="2"/>
</dbReference>
<dbReference type="KEGG" id="tsa:AciPR4_1887"/>
<organism evidence="2 3">
    <name type="scientific">Terriglobus saanensis (strain ATCC BAA-1853 / DSM 23119 / SP1PR4)</name>
    <dbReference type="NCBI Taxonomy" id="401053"/>
    <lineage>
        <taxon>Bacteria</taxon>
        <taxon>Pseudomonadati</taxon>
        <taxon>Acidobacteriota</taxon>
        <taxon>Terriglobia</taxon>
        <taxon>Terriglobales</taxon>
        <taxon>Acidobacteriaceae</taxon>
        <taxon>Terriglobus</taxon>
    </lineage>
</organism>
<name>E8V5T4_TERSS</name>
<keyword evidence="3" id="KW-1185">Reference proteome</keyword>
<dbReference type="InterPro" id="IPR011990">
    <property type="entry name" value="TPR-like_helical_dom_sf"/>
</dbReference>
<proteinExistence type="predicted"/>
<dbReference type="Gene3D" id="1.25.40.10">
    <property type="entry name" value="Tetratricopeptide repeat domain"/>
    <property type="match status" value="2"/>
</dbReference>
<dbReference type="Pfam" id="PF13432">
    <property type="entry name" value="TPR_16"/>
    <property type="match status" value="1"/>
</dbReference>